<dbReference type="RefSeq" id="WP_142136318.1">
    <property type="nucleotide sequence ID" value="NZ_JAODZF010000004.1"/>
</dbReference>
<proteinExistence type="predicted"/>
<gene>
    <name evidence="1" type="ORF">N7380_07765</name>
</gene>
<evidence type="ECO:0000313" key="1">
    <source>
        <dbReference type="EMBL" id="MDH0142208.1"/>
    </source>
</evidence>
<comment type="caution">
    <text evidence="1">The sequence shown here is derived from an EMBL/GenBank/DDBJ whole genome shotgun (WGS) entry which is preliminary data.</text>
</comment>
<accession>A0AB73I0F9</accession>
<reference evidence="1" key="1">
    <citation type="submission" date="2022-09" db="EMBL/GenBank/DDBJ databases">
        <title>Intensive care unit water sources are persistently colonized with multi-drug resistant bacteria and are the site of extensive horizontal gene transfer of antibiotic resistance genes.</title>
        <authorList>
            <person name="Diorio-Toth L."/>
        </authorList>
    </citation>
    <scope>NUCLEOTIDE SEQUENCE</scope>
    <source>
        <strain evidence="1">GD04146</strain>
    </source>
</reference>
<protein>
    <submittedName>
        <fullName evidence="1">Uncharacterized protein</fullName>
    </submittedName>
</protein>
<organism evidence="1 2">
    <name type="scientific">Aquipseudomonas alcaligenes</name>
    <name type="common">Pseudomonas alcaligenes</name>
    <dbReference type="NCBI Taxonomy" id="43263"/>
    <lineage>
        <taxon>Bacteria</taxon>
        <taxon>Pseudomonadati</taxon>
        <taxon>Pseudomonadota</taxon>
        <taxon>Gammaproteobacteria</taxon>
        <taxon>Pseudomonadales</taxon>
        <taxon>Pseudomonadaceae</taxon>
        <taxon>Aquipseudomonas</taxon>
    </lineage>
</organism>
<sequence length="248" mass="27601">MSTVPTDFLSLKLGESTIEENLLKAKERGDIALHEDGTWSLARSPLSVNNWVFGTTPTPFPCGKLMGFLFNQAYNKAAVPIGCRNCYKVQVRPVTLDQLMATQRVAHALPYAYKAGASLNLRYQEGPYRALFYLDGLTQAREVYRQVREQVDDSPGLGPDVEVIIKRGCTTYEIHCGPSDNFTFRDDLEAAENALLTRLRPVKSSAPQSVAVTLTNWVQIAYQVGDESYRHLTQGRPLYPAPVSYPPA</sequence>
<dbReference type="AlphaFoldDB" id="A0AB73I0F9"/>
<name>A0AB73I0F9_AQUAC</name>
<dbReference type="EMBL" id="JAODZF010000004">
    <property type="protein sequence ID" value="MDH0142208.1"/>
    <property type="molecule type" value="Genomic_DNA"/>
</dbReference>
<evidence type="ECO:0000313" key="2">
    <source>
        <dbReference type="Proteomes" id="UP001158058"/>
    </source>
</evidence>
<dbReference type="Proteomes" id="UP001158058">
    <property type="component" value="Unassembled WGS sequence"/>
</dbReference>